<sequence>MTIEELPHKECTQLTATFHTRPLKRELLFFVNFFKLQICFSNEEEEEEEENCPDNKHTGEVIIQIWKFGIVKAIVLEMVLNFTACGKVNMMCLKEIAPYTTARIVRGLIEEEIRFTDFKSKEQELFFKSDIKEDNRQLTAPSIVNKRVWHSGEVGLCACWLASIIHIFTSAPDPALSLLTLAALHHVNQAAPSSLDKPLQSFWKSSLVRVGVVTTAGANQSRPTVFNGFTSTVIDFESTGRNTALTWIIRLLQERSEFNCRPRWAN</sequence>
<gene>
    <name evidence="1" type="ORF">T4C_1987</name>
</gene>
<reference evidence="1 2" key="1">
    <citation type="submission" date="2015-01" db="EMBL/GenBank/DDBJ databases">
        <title>Evolution of Trichinella species and genotypes.</title>
        <authorList>
            <person name="Korhonen P.K."/>
            <person name="Edoardo P."/>
            <person name="Giuseppe L.R."/>
            <person name="Gasser R.B."/>
        </authorList>
    </citation>
    <scope>NUCLEOTIDE SEQUENCE [LARGE SCALE GENOMIC DNA]</scope>
    <source>
        <strain evidence="1">ISS176</strain>
    </source>
</reference>
<proteinExistence type="predicted"/>
<accession>A0A0V1JNU1</accession>
<protein>
    <submittedName>
        <fullName evidence="1">Uncharacterized protein</fullName>
    </submittedName>
</protein>
<comment type="caution">
    <text evidence="1">The sequence shown here is derived from an EMBL/GenBank/DDBJ whole genome shotgun (WGS) entry which is preliminary data.</text>
</comment>
<dbReference type="AlphaFoldDB" id="A0A0V1JNU1"/>
<dbReference type="Proteomes" id="UP000054826">
    <property type="component" value="Unassembled WGS sequence"/>
</dbReference>
<dbReference type="EMBL" id="JYDV01000069">
    <property type="protein sequence ID" value="KRZ36650.1"/>
    <property type="molecule type" value="Genomic_DNA"/>
</dbReference>
<name>A0A0V1JNU1_TRIPS</name>
<evidence type="ECO:0000313" key="1">
    <source>
        <dbReference type="EMBL" id="KRZ36650.1"/>
    </source>
</evidence>
<evidence type="ECO:0000313" key="2">
    <source>
        <dbReference type="Proteomes" id="UP000054826"/>
    </source>
</evidence>
<organism evidence="1 2">
    <name type="scientific">Trichinella pseudospiralis</name>
    <name type="common">Parasitic roundworm</name>
    <dbReference type="NCBI Taxonomy" id="6337"/>
    <lineage>
        <taxon>Eukaryota</taxon>
        <taxon>Metazoa</taxon>
        <taxon>Ecdysozoa</taxon>
        <taxon>Nematoda</taxon>
        <taxon>Enoplea</taxon>
        <taxon>Dorylaimia</taxon>
        <taxon>Trichinellida</taxon>
        <taxon>Trichinellidae</taxon>
        <taxon>Trichinella</taxon>
    </lineage>
</organism>